<comment type="subcellular location">
    <subcellularLocation>
        <location evidence="1">Cytoplasm</location>
    </subcellularLocation>
</comment>
<evidence type="ECO:0000256" key="1">
    <source>
        <dbReference type="ARBA" id="ARBA00004496"/>
    </source>
</evidence>
<keyword evidence="3 7" id="KW-0853">WD repeat</keyword>
<evidence type="ECO:0000256" key="5">
    <source>
        <dbReference type="ARBA" id="ARBA00022737"/>
    </source>
</evidence>
<evidence type="ECO:0000256" key="7">
    <source>
        <dbReference type="PROSITE-ProRule" id="PRU00221"/>
    </source>
</evidence>
<dbReference type="SUPFAM" id="SSF50978">
    <property type="entry name" value="WD40 repeat-like"/>
    <property type="match status" value="2"/>
</dbReference>
<dbReference type="PANTHER" id="PTHR14344">
    <property type="entry name" value="WD REPEAT PROTEIN"/>
    <property type="match status" value="1"/>
</dbReference>
<dbReference type="PROSITE" id="PS50082">
    <property type="entry name" value="WD_REPEATS_2"/>
    <property type="match status" value="1"/>
</dbReference>
<dbReference type="Gene3D" id="2.130.10.10">
    <property type="entry name" value="YVTN repeat-like/Quinoprotein amine dehydrogenase"/>
    <property type="match status" value="4"/>
</dbReference>
<evidence type="ECO:0000256" key="2">
    <source>
        <dbReference type="ARBA" id="ARBA00022490"/>
    </source>
</evidence>
<dbReference type="GO" id="GO:0005737">
    <property type="term" value="C:cytoplasm"/>
    <property type="evidence" value="ECO:0007669"/>
    <property type="project" value="UniProtKB-SubCell"/>
</dbReference>
<dbReference type="InterPro" id="IPR036322">
    <property type="entry name" value="WD40_repeat_dom_sf"/>
</dbReference>
<dbReference type="VEuPathDB" id="FungiDB:BTJ68_05779"/>
<dbReference type="GO" id="GO:0030488">
    <property type="term" value="P:tRNA methylation"/>
    <property type="evidence" value="ECO:0007669"/>
    <property type="project" value="TreeGrafter"/>
</dbReference>
<evidence type="ECO:0000256" key="4">
    <source>
        <dbReference type="ARBA" id="ARBA00022694"/>
    </source>
</evidence>
<dbReference type="SMART" id="SM00320">
    <property type="entry name" value="WD40"/>
    <property type="match status" value="6"/>
</dbReference>
<comment type="similarity">
    <text evidence="6">Belongs to the WD repeat WDR6 family.</text>
</comment>
<dbReference type="OrthoDB" id="5594999at2759"/>
<dbReference type="InterPro" id="IPR015943">
    <property type="entry name" value="WD40/YVTN_repeat-like_dom_sf"/>
</dbReference>
<reference evidence="8 9" key="1">
    <citation type="journal article" date="2018" name="BMC Genomics">
        <title>Genomic evidence for intraspecific hybridization in a clonal and extremely halotolerant yeast.</title>
        <authorList>
            <person name="Gostincar C."/>
            <person name="Stajich J.E."/>
            <person name="Zupancic J."/>
            <person name="Zalar P."/>
            <person name="Gunde-Cimerman N."/>
        </authorList>
    </citation>
    <scope>NUCLEOTIDE SEQUENCE [LARGE SCALE GENOMIC DNA]</scope>
    <source>
        <strain evidence="8 9">EXF-6656</strain>
    </source>
</reference>
<keyword evidence="2" id="KW-0963">Cytoplasm</keyword>
<proteinExistence type="inferred from homology"/>
<organism evidence="8 9">
    <name type="scientific">Hortaea werneckii</name>
    <name type="common">Black yeast</name>
    <name type="synonym">Cladosporium werneckii</name>
    <dbReference type="NCBI Taxonomy" id="91943"/>
    <lineage>
        <taxon>Eukaryota</taxon>
        <taxon>Fungi</taxon>
        <taxon>Dikarya</taxon>
        <taxon>Ascomycota</taxon>
        <taxon>Pezizomycotina</taxon>
        <taxon>Dothideomycetes</taxon>
        <taxon>Dothideomycetidae</taxon>
        <taxon>Mycosphaerellales</taxon>
        <taxon>Teratosphaeriaceae</taxon>
        <taxon>Hortaea</taxon>
    </lineage>
</organism>
<dbReference type="Proteomes" id="UP000281245">
    <property type="component" value="Unassembled WGS sequence"/>
</dbReference>
<evidence type="ECO:0000256" key="6">
    <source>
        <dbReference type="ARBA" id="ARBA00038255"/>
    </source>
</evidence>
<gene>
    <name evidence="8" type="ORF">D0869_11739</name>
</gene>
<accession>A0A3M6WA16</accession>
<dbReference type="AlphaFoldDB" id="A0A3M6WA16"/>
<protein>
    <submittedName>
        <fullName evidence="8">Uncharacterized protein</fullName>
    </submittedName>
</protein>
<dbReference type="InterPro" id="IPR001680">
    <property type="entry name" value="WD40_rpt"/>
</dbReference>
<keyword evidence="4" id="KW-0819">tRNA processing</keyword>
<dbReference type="PROSITE" id="PS00678">
    <property type="entry name" value="WD_REPEATS_1"/>
    <property type="match status" value="2"/>
</dbReference>
<dbReference type="EMBL" id="QWIJ01001321">
    <property type="protein sequence ID" value="RMX75308.1"/>
    <property type="molecule type" value="Genomic_DNA"/>
</dbReference>
<comment type="caution">
    <text evidence="8">The sequence shown here is derived from an EMBL/GenBank/DDBJ whole genome shotgun (WGS) entry which is preliminary data.</text>
</comment>
<evidence type="ECO:0000313" key="8">
    <source>
        <dbReference type="EMBL" id="RMX75308.1"/>
    </source>
</evidence>
<dbReference type="Pfam" id="PF00400">
    <property type="entry name" value="WD40"/>
    <property type="match status" value="2"/>
</dbReference>
<name>A0A3M6WA16_HORWE</name>
<dbReference type="InterPro" id="IPR019775">
    <property type="entry name" value="WD40_repeat_CS"/>
</dbReference>
<evidence type="ECO:0000256" key="3">
    <source>
        <dbReference type="ARBA" id="ARBA00022574"/>
    </source>
</evidence>
<keyword evidence="5" id="KW-0677">Repeat</keyword>
<feature type="repeat" description="WD" evidence="7">
    <location>
        <begin position="178"/>
        <end position="201"/>
    </location>
</feature>
<dbReference type="PANTHER" id="PTHR14344:SF3">
    <property type="entry name" value="WD REPEAT-CONTAINING PROTEIN 6"/>
    <property type="match status" value="1"/>
</dbReference>
<dbReference type="InterPro" id="IPR051973">
    <property type="entry name" value="tRNA_Anticodon_Mtase-Reg"/>
</dbReference>
<sequence>MLEHVYHRVPVTAVAFYGDNILLAGEGNLLQAYDIKSGAKLRSLQIFEDQSIHGILLAEDLDCGLAWGGSLLRKLRFSEGDRIDAGPCLKATDWILDAALCDETGAVAIVTAHNALTSGTAFGDIIVWSASISKPEQGNFSAQAQTHYTFSAHEGSIFGVQLSTQRQARQLGDRYDCLLASCSDDRQVKLWDVSNRSVISPHLTELQRDTGFGGSHDDEEYAPPCLARAMGHVSRIWQVRFVHHAAEQGIHIMSFGEDASNITWSIRHDGGDSGFPFLLIQNSVQTAHAGKHIWAVESRSPDRILSGGADGAIAMRSRVEDSSEPAHVANLTTGSGDSIRAYSFIQEGLLLAVTESGAVGTCQIGTAGLLSMQPISEAIPSLRNYSVIASMHGVAFIGSTTGAVYVYTHENRSLTLLLELGRKVAFLALSSPTNSESVYLLVTTVGNKHATLFSFPTGSITSPTAQELNKQSLLLPEGFVVTSFDTSGPMDSTHSFIILGARNGSIALLNASSEGGFVLAKLVPNVHGKDAVTAISCRTSNCDSPHGMLLHSTGRDGTYAINVVRNTGHEWEVELVHQLELPLGPNVEGMSFRLSGVPMVWGFRGKQFVLYDLSIQQEIMTVDCGGAHRIFAFQPGPEGGTLVWTQQSKIFRRRQSRKAYQLLNSGGHGREIKAIAVSPTEPQIIATGAEDTNIKLLSFDAKHGFRCMQTLKKHNTGIQHLQWSSNSQYLFSSGGFEEFYVWRISRLPSAIGVICEGVHPRTAKSDLRVMGFDITSEKPTADRGMDFSILFAYADSTVQQWSYGSGSWTLIVSGDYLTACLTEVFTSAGQRITAATDGHLALWYTSPSGDAMTWRSRYGVHQNAILDVATHELQDGSSIIFTAGDDNAIGISRVDKIGTIKALVIPRAHAAAVTGLAIVPEMDNALSLITVSIDQRLKLWEVSLDATGHGADGIDVKLKRIVSTSVADVSGIEVCKLVDESNAVILAGVENSVTGSGDDACIGRIYNKILKWSELRFQASSSFCDAQDLSNLSMNLERETPHELRVVAYQTSV</sequence>
<evidence type="ECO:0000313" key="9">
    <source>
        <dbReference type="Proteomes" id="UP000281245"/>
    </source>
</evidence>